<comment type="caution">
    <text evidence="6">The sequence shown here is derived from an EMBL/GenBank/DDBJ whole genome shotgun (WGS) entry which is preliminary data.</text>
</comment>
<evidence type="ECO:0000313" key="6">
    <source>
        <dbReference type="EMBL" id="NXI63742.1"/>
    </source>
</evidence>
<dbReference type="InterPro" id="IPR002347">
    <property type="entry name" value="SDR_fam"/>
</dbReference>
<reference evidence="6 7" key="1">
    <citation type="submission" date="2019-09" db="EMBL/GenBank/DDBJ databases">
        <title>Bird 10,000 Genomes (B10K) Project - Family phase.</title>
        <authorList>
            <person name="Zhang G."/>
        </authorList>
    </citation>
    <scope>NUCLEOTIDE SEQUENCE [LARGE SCALE GENOMIC DNA]</scope>
    <source>
        <strain evidence="6">B10K-DU-001-57</strain>
        <tissue evidence="6">Muscle</tissue>
    </source>
</reference>
<keyword evidence="4" id="KW-0276">Fatty acid metabolism</keyword>
<evidence type="ECO:0000256" key="1">
    <source>
        <dbReference type="ARBA" id="ARBA00005194"/>
    </source>
</evidence>
<dbReference type="PANTHER" id="PTHR42760:SF83">
    <property type="entry name" value="(3R)-3-HYDROXYACYL-COA DEHYDROGENASE"/>
    <property type="match status" value="1"/>
</dbReference>
<accession>A0A7K9UTA2</accession>
<dbReference type="GO" id="GO:0016616">
    <property type="term" value="F:oxidoreductase activity, acting on the CH-OH group of donors, NAD or NADP as acceptor"/>
    <property type="evidence" value="ECO:0007669"/>
    <property type="project" value="TreeGrafter"/>
</dbReference>
<feature type="non-terminal residue" evidence="6">
    <location>
        <position position="137"/>
    </location>
</feature>
<keyword evidence="3" id="KW-0560">Oxidoreductase</keyword>
<comment type="pathway">
    <text evidence="1">Lipid metabolism; fatty acid biosynthesis.</text>
</comment>
<name>A0A7K9UTA2_ANSSE</name>
<evidence type="ECO:0000313" key="7">
    <source>
        <dbReference type="Proteomes" id="UP000567872"/>
    </source>
</evidence>
<evidence type="ECO:0000256" key="3">
    <source>
        <dbReference type="ARBA" id="ARBA00023002"/>
    </source>
</evidence>
<keyword evidence="7" id="KW-1185">Reference proteome</keyword>
<feature type="compositionally biased region" description="Pro residues" evidence="5">
    <location>
        <begin position="127"/>
        <end position="137"/>
    </location>
</feature>
<evidence type="ECO:0000256" key="4">
    <source>
        <dbReference type="ARBA" id="ARBA00023160"/>
    </source>
</evidence>
<keyword evidence="4" id="KW-0443">Lipid metabolism</keyword>
<proteinExistence type="inferred from homology"/>
<dbReference type="Gene3D" id="3.40.50.720">
    <property type="entry name" value="NAD(P)-binding Rossmann-like Domain"/>
    <property type="match status" value="1"/>
</dbReference>
<dbReference type="GO" id="GO:0048038">
    <property type="term" value="F:quinone binding"/>
    <property type="evidence" value="ECO:0007669"/>
    <property type="project" value="TreeGrafter"/>
</dbReference>
<gene>
    <name evidence="6" type="primary">Hsd17b8</name>
    <name evidence="6" type="ORF">ANSSEM_R15471</name>
</gene>
<dbReference type="GO" id="GO:0006633">
    <property type="term" value="P:fatty acid biosynthetic process"/>
    <property type="evidence" value="ECO:0007669"/>
    <property type="project" value="UniProtKB-KW"/>
</dbReference>
<comment type="similarity">
    <text evidence="2">Belongs to the short-chain dehydrogenases/reductases (SDR) family.</text>
</comment>
<organism evidence="6 7">
    <name type="scientific">Anseranas semipalmata</name>
    <name type="common">Magpie goose</name>
    <name type="synonym">Anas semipalmata</name>
    <dbReference type="NCBI Taxonomy" id="8851"/>
    <lineage>
        <taxon>Eukaryota</taxon>
        <taxon>Metazoa</taxon>
        <taxon>Chordata</taxon>
        <taxon>Craniata</taxon>
        <taxon>Vertebrata</taxon>
        <taxon>Euteleostomi</taxon>
        <taxon>Archelosauria</taxon>
        <taxon>Archosauria</taxon>
        <taxon>Dinosauria</taxon>
        <taxon>Saurischia</taxon>
        <taxon>Theropoda</taxon>
        <taxon>Coelurosauria</taxon>
        <taxon>Aves</taxon>
        <taxon>Neognathae</taxon>
        <taxon>Galloanserae</taxon>
        <taxon>Anseriformes</taxon>
        <taxon>Anseranatidae</taxon>
        <taxon>Anseranas</taxon>
    </lineage>
</organism>
<dbReference type="PRINTS" id="PR00081">
    <property type="entry name" value="GDHRDH"/>
</dbReference>
<sequence length="137" mass="13848">FQEHFGDPPSICVSCAGVTRDEFLLRLSEAAFDEVLRVNLKGTFLVTQAVARALVEAGAPGGSIIHVGSIVGKVGNLGQANYAASKAGVEGLTRTSAKELARWGQRGHSGTPPGLGDGPHGAVAPSVSPPHPVAGSG</sequence>
<feature type="region of interest" description="Disordered" evidence="5">
    <location>
        <begin position="102"/>
        <end position="137"/>
    </location>
</feature>
<dbReference type="PRINTS" id="PR00080">
    <property type="entry name" value="SDRFAMILY"/>
</dbReference>
<protein>
    <submittedName>
        <fullName evidence="6">DHB8 dehydrogenase</fullName>
    </submittedName>
</protein>
<feature type="non-terminal residue" evidence="6">
    <location>
        <position position="1"/>
    </location>
</feature>
<dbReference type="EMBL" id="VXAA01001375">
    <property type="protein sequence ID" value="NXI63742.1"/>
    <property type="molecule type" value="Genomic_DNA"/>
</dbReference>
<dbReference type="Proteomes" id="UP000567872">
    <property type="component" value="Unassembled WGS sequence"/>
</dbReference>
<evidence type="ECO:0000256" key="5">
    <source>
        <dbReference type="SAM" id="MobiDB-lite"/>
    </source>
</evidence>
<dbReference type="PANTHER" id="PTHR42760">
    <property type="entry name" value="SHORT-CHAIN DEHYDROGENASES/REDUCTASES FAMILY MEMBER"/>
    <property type="match status" value="1"/>
</dbReference>
<dbReference type="Pfam" id="PF00106">
    <property type="entry name" value="adh_short"/>
    <property type="match status" value="1"/>
</dbReference>
<keyword evidence="4" id="KW-0444">Lipid biosynthesis</keyword>
<keyword evidence="4" id="KW-0275">Fatty acid biosynthesis</keyword>
<dbReference type="SUPFAM" id="SSF51735">
    <property type="entry name" value="NAD(P)-binding Rossmann-fold domains"/>
    <property type="match status" value="1"/>
</dbReference>
<dbReference type="InterPro" id="IPR036291">
    <property type="entry name" value="NAD(P)-bd_dom_sf"/>
</dbReference>
<dbReference type="OrthoDB" id="9393331at2759"/>
<evidence type="ECO:0000256" key="2">
    <source>
        <dbReference type="ARBA" id="ARBA00006484"/>
    </source>
</evidence>
<dbReference type="AlphaFoldDB" id="A0A7K9UTA2"/>